<gene>
    <name evidence="15 20" type="primary">trmD</name>
    <name evidence="20" type="ORF">GCM10007047_16740</name>
</gene>
<dbReference type="AlphaFoldDB" id="A0A8J3DJP3"/>
<evidence type="ECO:0000256" key="13">
    <source>
        <dbReference type="ARBA" id="ARBA00033392"/>
    </source>
</evidence>
<comment type="subunit">
    <text evidence="4 15 17">Homodimer.</text>
</comment>
<comment type="similarity">
    <text evidence="3 15 17">Belongs to the RNA methyltransferase TrmD family.</text>
</comment>
<feature type="domain" description="tRNA methyltransferase TRMD/TRM10-type" evidence="19">
    <location>
        <begin position="1"/>
        <end position="223"/>
    </location>
</feature>
<protein>
    <recommendedName>
        <fullName evidence="6 15">tRNA (guanine-N(1)-)-methyltransferase</fullName>
        <ecNumber evidence="5 15">2.1.1.228</ecNumber>
    </recommendedName>
    <alternativeName>
        <fullName evidence="12 15">M1G-methyltransferase</fullName>
    </alternativeName>
    <alternativeName>
        <fullName evidence="13 15">tRNA [GM37] methyltransferase</fullName>
    </alternativeName>
</protein>
<evidence type="ECO:0000256" key="2">
    <source>
        <dbReference type="ARBA" id="ARBA00004496"/>
    </source>
</evidence>
<dbReference type="InterPro" id="IPR029026">
    <property type="entry name" value="tRNA_m1G_MTases_N"/>
</dbReference>
<dbReference type="PIRSF" id="PIRSF000386">
    <property type="entry name" value="tRNA_mtase"/>
    <property type="match status" value="1"/>
</dbReference>
<evidence type="ECO:0000259" key="19">
    <source>
        <dbReference type="Pfam" id="PF01746"/>
    </source>
</evidence>
<evidence type="ECO:0000256" key="14">
    <source>
        <dbReference type="ARBA" id="ARBA00047783"/>
    </source>
</evidence>
<dbReference type="Gene3D" id="3.40.1280.10">
    <property type="match status" value="1"/>
</dbReference>
<evidence type="ECO:0000256" key="1">
    <source>
        <dbReference type="ARBA" id="ARBA00002634"/>
    </source>
</evidence>
<evidence type="ECO:0000256" key="6">
    <source>
        <dbReference type="ARBA" id="ARBA00014679"/>
    </source>
</evidence>
<dbReference type="PANTHER" id="PTHR46417:SF1">
    <property type="entry name" value="TRNA (GUANINE-N(1)-)-METHYLTRANSFERASE"/>
    <property type="match status" value="1"/>
</dbReference>
<dbReference type="NCBIfam" id="NF000648">
    <property type="entry name" value="PRK00026.1"/>
    <property type="match status" value="1"/>
</dbReference>
<dbReference type="SUPFAM" id="SSF75217">
    <property type="entry name" value="alpha/beta knot"/>
    <property type="match status" value="1"/>
</dbReference>
<dbReference type="Proteomes" id="UP000642829">
    <property type="component" value="Unassembled WGS sequence"/>
</dbReference>
<keyword evidence="9 15" id="KW-0808">Transferase</keyword>
<comment type="function">
    <text evidence="1 15 17">Specifically methylates guanosine-37 in various tRNAs.</text>
</comment>
<evidence type="ECO:0000313" key="20">
    <source>
        <dbReference type="EMBL" id="GHC01009.1"/>
    </source>
</evidence>
<dbReference type="InterPro" id="IPR016009">
    <property type="entry name" value="tRNA_MeTrfase_TRMD/TRM10"/>
</dbReference>
<dbReference type="GO" id="GO:0002939">
    <property type="term" value="P:tRNA N1-guanine methylation"/>
    <property type="evidence" value="ECO:0007669"/>
    <property type="project" value="TreeGrafter"/>
</dbReference>
<comment type="subcellular location">
    <subcellularLocation>
        <location evidence="2 15 17">Cytoplasm</location>
    </subcellularLocation>
</comment>
<keyword evidence="7 15" id="KW-0963">Cytoplasm</keyword>
<feature type="binding site" evidence="15 16">
    <location>
        <position position="110"/>
    </location>
    <ligand>
        <name>S-adenosyl-L-methionine</name>
        <dbReference type="ChEBI" id="CHEBI:59789"/>
    </ligand>
</feature>
<dbReference type="HAMAP" id="MF_00605">
    <property type="entry name" value="TrmD"/>
    <property type="match status" value="1"/>
</dbReference>
<name>A0A8J3DJP3_9BACT</name>
<dbReference type="PANTHER" id="PTHR46417">
    <property type="entry name" value="TRNA (GUANINE-N(1)-)-METHYLTRANSFERASE"/>
    <property type="match status" value="1"/>
</dbReference>
<evidence type="ECO:0000256" key="9">
    <source>
        <dbReference type="ARBA" id="ARBA00022679"/>
    </source>
</evidence>
<dbReference type="Gene3D" id="1.10.1270.20">
    <property type="entry name" value="tRNA(m1g37)methyltransferase, domain 2"/>
    <property type="match status" value="1"/>
</dbReference>
<keyword evidence="21" id="KW-1185">Reference proteome</keyword>
<organism evidence="20 21">
    <name type="scientific">Cerasicoccus arenae</name>
    <dbReference type="NCBI Taxonomy" id="424488"/>
    <lineage>
        <taxon>Bacteria</taxon>
        <taxon>Pseudomonadati</taxon>
        <taxon>Verrucomicrobiota</taxon>
        <taxon>Opitutia</taxon>
        <taxon>Puniceicoccales</taxon>
        <taxon>Cerasicoccaceae</taxon>
        <taxon>Cerasicoccus</taxon>
    </lineage>
</organism>
<evidence type="ECO:0000256" key="11">
    <source>
        <dbReference type="ARBA" id="ARBA00022694"/>
    </source>
</evidence>
<keyword evidence="10 15" id="KW-0949">S-adenosyl-L-methionine</keyword>
<dbReference type="EMBL" id="BMXG01000009">
    <property type="protein sequence ID" value="GHC01009.1"/>
    <property type="molecule type" value="Genomic_DNA"/>
</dbReference>
<sequence>MRFDLITLFPRMAEGYLQESMLGQATKKGLLDIGVHDLRDWSQNKHKTADDRPFGGGAGMLLSPEPLFLSIEEVATPGAEVIYLCPDGETLSTPMARELAAKEHIVLVSGHYEGIDQRVRDTLITREVSIGDYVLTNGTLPACVLIDCVARYIPDVLGEEKSLTQDSFSDTFLGFPQFTRPADFRGMQVPEVLLSGDHAKIDAWRREQSLLKTKQRRPDLLEKRSTSRPSGKEGPQ</sequence>
<comment type="catalytic activity">
    <reaction evidence="14 15 17">
        <text>guanosine(37) in tRNA + S-adenosyl-L-methionine = N(1)-methylguanosine(37) in tRNA + S-adenosyl-L-homocysteine + H(+)</text>
        <dbReference type="Rhea" id="RHEA:36899"/>
        <dbReference type="Rhea" id="RHEA-COMP:10145"/>
        <dbReference type="Rhea" id="RHEA-COMP:10147"/>
        <dbReference type="ChEBI" id="CHEBI:15378"/>
        <dbReference type="ChEBI" id="CHEBI:57856"/>
        <dbReference type="ChEBI" id="CHEBI:59789"/>
        <dbReference type="ChEBI" id="CHEBI:73542"/>
        <dbReference type="ChEBI" id="CHEBI:74269"/>
        <dbReference type="EC" id="2.1.1.228"/>
    </reaction>
</comment>
<evidence type="ECO:0000256" key="12">
    <source>
        <dbReference type="ARBA" id="ARBA00029736"/>
    </source>
</evidence>
<dbReference type="FunFam" id="3.40.1280.10:FF:000001">
    <property type="entry name" value="tRNA (guanine-N(1)-)-methyltransferase"/>
    <property type="match status" value="1"/>
</dbReference>
<dbReference type="InterPro" id="IPR023148">
    <property type="entry name" value="tRNA_m1G_MeTrfase_C_sf"/>
</dbReference>
<dbReference type="Pfam" id="PF01746">
    <property type="entry name" value="tRNA_m1G_MT"/>
    <property type="match status" value="1"/>
</dbReference>
<evidence type="ECO:0000256" key="8">
    <source>
        <dbReference type="ARBA" id="ARBA00022603"/>
    </source>
</evidence>
<dbReference type="CDD" id="cd18080">
    <property type="entry name" value="TrmD-like"/>
    <property type="match status" value="1"/>
</dbReference>
<evidence type="ECO:0000256" key="18">
    <source>
        <dbReference type="SAM" id="MobiDB-lite"/>
    </source>
</evidence>
<evidence type="ECO:0000256" key="5">
    <source>
        <dbReference type="ARBA" id="ARBA00012807"/>
    </source>
</evidence>
<accession>A0A8J3DJP3</accession>
<dbReference type="FunFam" id="1.10.1270.20:FF:000001">
    <property type="entry name" value="tRNA (guanine-N(1)-)-methyltransferase"/>
    <property type="match status" value="1"/>
</dbReference>
<dbReference type="NCBIfam" id="TIGR00088">
    <property type="entry name" value="trmD"/>
    <property type="match status" value="1"/>
</dbReference>
<evidence type="ECO:0000256" key="7">
    <source>
        <dbReference type="ARBA" id="ARBA00022490"/>
    </source>
</evidence>
<reference evidence="20" key="2">
    <citation type="submission" date="2020-09" db="EMBL/GenBank/DDBJ databases">
        <authorList>
            <person name="Sun Q."/>
            <person name="Kim S."/>
        </authorList>
    </citation>
    <scope>NUCLEOTIDE SEQUENCE</scope>
    <source>
        <strain evidence="20">KCTC 12870</strain>
    </source>
</reference>
<evidence type="ECO:0000313" key="21">
    <source>
        <dbReference type="Proteomes" id="UP000642829"/>
    </source>
</evidence>
<dbReference type="InterPro" id="IPR002649">
    <property type="entry name" value="tRNA_m1G_MeTrfase_TrmD"/>
</dbReference>
<dbReference type="EC" id="2.1.1.228" evidence="5 15"/>
<comment type="caution">
    <text evidence="20">The sequence shown here is derived from an EMBL/GenBank/DDBJ whole genome shotgun (WGS) entry which is preliminary data.</text>
</comment>
<evidence type="ECO:0000256" key="15">
    <source>
        <dbReference type="HAMAP-Rule" id="MF_00605"/>
    </source>
</evidence>
<evidence type="ECO:0000256" key="3">
    <source>
        <dbReference type="ARBA" id="ARBA00007630"/>
    </source>
</evidence>
<dbReference type="RefSeq" id="WP_189513989.1">
    <property type="nucleotide sequence ID" value="NZ_BMXG01000009.1"/>
</dbReference>
<dbReference type="GO" id="GO:0052906">
    <property type="term" value="F:tRNA (guanine(37)-N1)-methyltransferase activity"/>
    <property type="evidence" value="ECO:0007669"/>
    <property type="project" value="UniProtKB-UniRule"/>
</dbReference>
<dbReference type="InterPro" id="IPR029028">
    <property type="entry name" value="Alpha/beta_knot_MTases"/>
</dbReference>
<evidence type="ECO:0000256" key="17">
    <source>
        <dbReference type="RuleBase" id="RU003464"/>
    </source>
</evidence>
<feature type="binding site" evidence="15 16">
    <location>
        <begin position="130"/>
        <end position="135"/>
    </location>
    <ligand>
        <name>S-adenosyl-L-methionine</name>
        <dbReference type="ChEBI" id="CHEBI:59789"/>
    </ligand>
</feature>
<feature type="region of interest" description="Disordered" evidence="18">
    <location>
        <begin position="209"/>
        <end position="236"/>
    </location>
</feature>
<evidence type="ECO:0000256" key="4">
    <source>
        <dbReference type="ARBA" id="ARBA00011738"/>
    </source>
</evidence>
<proteinExistence type="inferred from homology"/>
<evidence type="ECO:0000256" key="16">
    <source>
        <dbReference type="PIRSR" id="PIRSR000386-1"/>
    </source>
</evidence>
<keyword evidence="8 15" id="KW-0489">Methyltransferase</keyword>
<feature type="compositionally biased region" description="Basic and acidic residues" evidence="18">
    <location>
        <begin position="216"/>
        <end position="225"/>
    </location>
</feature>
<evidence type="ECO:0000256" key="10">
    <source>
        <dbReference type="ARBA" id="ARBA00022691"/>
    </source>
</evidence>
<reference evidence="20" key="1">
    <citation type="journal article" date="2014" name="Int. J. Syst. Evol. Microbiol.">
        <title>Complete genome sequence of Corynebacterium casei LMG S-19264T (=DSM 44701T), isolated from a smear-ripened cheese.</title>
        <authorList>
            <consortium name="US DOE Joint Genome Institute (JGI-PGF)"/>
            <person name="Walter F."/>
            <person name="Albersmeier A."/>
            <person name="Kalinowski J."/>
            <person name="Ruckert C."/>
        </authorList>
    </citation>
    <scope>NUCLEOTIDE SEQUENCE</scope>
    <source>
        <strain evidence="20">KCTC 12870</strain>
    </source>
</reference>
<keyword evidence="11 15" id="KW-0819">tRNA processing</keyword>
<dbReference type="GO" id="GO:0005829">
    <property type="term" value="C:cytosol"/>
    <property type="evidence" value="ECO:0007669"/>
    <property type="project" value="TreeGrafter"/>
</dbReference>